<proteinExistence type="inferred from homology"/>
<evidence type="ECO:0000313" key="3">
    <source>
        <dbReference type="EMBL" id="KFN49217.1"/>
    </source>
</evidence>
<organism evidence="3 4">
    <name type="scientific">Arenimonas composti TR7-09 = DSM 18010</name>
    <dbReference type="NCBI Taxonomy" id="1121013"/>
    <lineage>
        <taxon>Bacteria</taxon>
        <taxon>Pseudomonadati</taxon>
        <taxon>Pseudomonadota</taxon>
        <taxon>Gammaproteobacteria</taxon>
        <taxon>Lysobacterales</taxon>
        <taxon>Lysobacteraceae</taxon>
        <taxon>Arenimonas</taxon>
    </lineage>
</organism>
<name>A0A091BCF3_9GAMM</name>
<comment type="caution">
    <text evidence="3">The sequence shown here is derived from an EMBL/GenBank/DDBJ whole genome shotgun (WGS) entry which is preliminary data.</text>
</comment>
<sequence length="158" mass="16157">MFGGNKSPRGGHAVETLVGPHAQIRGDISFSGGLYVEGTIHGKVIAEDGAAAVLTIAEKGLVEGEVRAPVVIISGRVVGDVHATERVELTAHARVTGNLHYKVVEMAAGAMITGRLIHADAPLAQLTDESARTEAAAGEGKAVPLPARGKARAEAQSA</sequence>
<dbReference type="Proteomes" id="UP000029391">
    <property type="component" value="Unassembled WGS sequence"/>
</dbReference>
<evidence type="ECO:0000256" key="2">
    <source>
        <dbReference type="SAM" id="MobiDB-lite"/>
    </source>
</evidence>
<dbReference type="PANTHER" id="PTHR35024:SF4">
    <property type="entry name" value="POLYMER-FORMING CYTOSKELETAL PROTEIN"/>
    <property type="match status" value="1"/>
</dbReference>
<dbReference type="PANTHER" id="PTHR35024">
    <property type="entry name" value="HYPOTHETICAL CYTOSOLIC PROTEIN"/>
    <property type="match status" value="1"/>
</dbReference>
<evidence type="ECO:0008006" key="5">
    <source>
        <dbReference type="Google" id="ProtNLM"/>
    </source>
</evidence>
<gene>
    <name evidence="3" type="ORF">P873_12235</name>
</gene>
<dbReference type="Pfam" id="PF04519">
    <property type="entry name" value="Bactofilin"/>
    <property type="match status" value="1"/>
</dbReference>
<evidence type="ECO:0000256" key="1">
    <source>
        <dbReference type="ARBA" id="ARBA00044755"/>
    </source>
</evidence>
<reference evidence="3 4" key="1">
    <citation type="submission" date="2013-09" db="EMBL/GenBank/DDBJ databases">
        <title>Genome sequencing of Arenimonas composti.</title>
        <authorList>
            <person name="Chen F."/>
            <person name="Wang G."/>
        </authorList>
    </citation>
    <scope>NUCLEOTIDE SEQUENCE [LARGE SCALE GENOMIC DNA]</scope>
    <source>
        <strain evidence="3 4">TR7-09</strain>
    </source>
</reference>
<dbReference type="eggNOG" id="COG1664">
    <property type="taxonomic scope" value="Bacteria"/>
</dbReference>
<feature type="region of interest" description="Disordered" evidence="2">
    <location>
        <begin position="130"/>
        <end position="158"/>
    </location>
</feature>
<dbReference type="STRING" id="1121013.GCA_000426365_02468"/>
<dbReference type="OrthoDB" id="5294247at2"/>
<accession>A0A091BCF3</accession>
<protein>
    <recommendedName>
        <fullName evidence="5">Cell shape determination protein CcmA</fullName>
    </recommendedName>
</protein>
<evidence type="ECO:0000313" key="4">
    <source>
        <dbReference type="Proteomes" id="UP000029391"/>
    </source>
</evidence>
<keyword evidence="4" id="KW-1185">Reference proteome</keyword>
<dbReference type="InterPro" id="IPR007607">
    <property type="entry name" value="BacA/B"/>
</dbReference>
<comment type="similarity">
    <text evidence="1">Belongs to the bactofilin family.</text>
</comment>
<dbReference type="EMBL" id="AWXU01000040">
    <property type="protein sequence ID" value="KFN49217.1"/>
    <property type="molecule type" value="Genomic_DNA"/>
</dbReference>
<dbReference type="AlphaFoldDB" id="A0A091BCF3"/>
<dbReference type="RefSeq" id="WP_026817402.1">
    <property type="nucleotide sequence ID" value="NZ_AUFF01000008.1"/>
</dbReference>